<dbReference type="InterPro" id="IPR003439">
    <property type="entry name" value="ABC_transporter-like_ATP-bd"/>
</dbReference>
<protein>
    <submittedName>
        <fullName evidence="12">D-xylose ABC transporter ATP-binding protein</fullName>
    </submittedName>
</protein>
<dbReference type="CDD" id="cd03216">
    <property type="entry name" value="ABC_Carb_Monos_I"/>
    <property type="match status" value="1"/>
</dbReference>
<dbReference type="InterPro" id="IPR027417">
    <property type="entry name" value="P-loop_NTPase"/>
</dbReference>
<name>A0A223E4N5_9BACI</name>
<keyword evidence="6" id="KW-0677">Repeat</keyword>
<evidence type="ECO:0000256" key="9">
    <source>
        <dbReference type="ARBA" id="ARBA00022967"/>
    </source>
</evidence>
<evidence type="ECO:0000313" key="13">
    <source>
        <dbReference type="Proteomes" id="UP000214606"/>
    </source>
</evidence>
<dbReference type="FunFam" id="3.40.50.300:FF:000126">
    <property type="entry name" value="Galactose/methyl galactoside import ATP-binding protein MglA"/>
    <property type="match status" value="1"/>
</dbReference>
<dbReference type="PANTHER" id="PTHR43790:SF3">
    <property type="entry name" value="D-ALLOSE IMPORT ATP-BINDING PROTEIN ALSA-RELATED"/>
    <property type="match status" value="1"/>
</dbReference>
<organism evidence="12 13">
    <name type="scientific">Aeribacillus pallidus</name>
    <dbReference type="NCBI Taxonomy" id="33936"/>
    <lineage>
        <taxon>Bacteria</taxon>
        <taxon>Bacillati</taxon>
        <taxon>Bacillota</taxon>
        <taxon>Bacilli</taxon>
        <taxon>Bacillales</taxon>
        <taxon>Bacillaceae</taxon>
        <taxon>Aeribacillus</taxon>
    </lineage>
</organism>
<evidence type="ECO:0000256" key="3">
    <source>
        <dbReference type="ARBA" id="ARBA00022448"/>
    </source>
</evidence>
<dbReference type="GO" id="GO:0005886">
    <property type="term" value="C:plasma membrane"/>
    <property type="evidence" value="ECO:0007669"/>
    <property type="project" value="UniProtKB-SubCell"/>
</dbReference>
<keyword evidence="9" id="KW-1278">Translocase</keyword>
<keyword evidence="10" id="KW-0472">Membrane</keyword>
<evidence type="ECO:0000256" key="2">
    <source>
        <dbReference type="ARBA" id="ARBA00004533"/>
    </source>
</evidence>
<evidence type="ECO:0000259" key="11">
    <source>
        <dbReference type="PROSITE" id="PS50893"/>
    </source>
</evidence>
<proteinExistence type="predicted"/>
<dbReference type="KEGG" id="apak:AP3564_08080"/>
<dbReference type="PANTHER" id="PTHR43790">
    <property type="entry name" value="CARBOHYDRATE TRANSPORT ATP-BINDING PROTEIN MG119-RELATED"/>
    <property type="match status" value="1"/>
</dbReference>
<dbReference type="InterPro" id="IPR003593">
    <property type="entry name" value="AAA+_ATPase"/>
</dbReference>
<dbReference type="GO" id="GO:0005524">
    <property type="term" value="F:ATP binding"/>
    <property type="evidence" value="ECO:0007669"/>
    <property type="project" value="UniProtKB-KW"/>
</dbReference>
<feature type="domain" description="ABC transporter" evidence="11">
    <location>
        <begin position="6"/>
        <end position="243"/>
    </location>
</feature>
<comment type="subcellular location">
    <subcellularLocation>
        <location evidence="2">Cell inner membrane</location>
    </subcellularLocation>
    <subcellularLocation>
        <location evidence="1">Cell membrane</location>
        <topology evidence="1">Peripheral membrane protein</topology>
    </subcellularLocation>
</comment>
<dbReference type="AlphaFoldDB" id="A0A223E4N5"/>
<dbReference type="GO" id="GO:0015749">
    <property type="term" value="P:monosaccharide transmembrane transport"/>
    <property type="evidence" value="ECO:0007669"/>
    <property type="project" value="UniProtKB-ARBA"/>
</dbReference>
<evidence type="ECO:0000313" key="12">
    <source>
        <dbReference type="EMBL" id="ASS90189.1"/>
    </source>
</evidence>
<evidence type="ECO:0000256" key="7">
    <source>
        <dbReference type="ARBA" id="ARBA00022741"/>
    </source>
</evidence>
<evidence type="ECO:0000256" key="5">
    <source>
        <dbReference type="ARBA" id="ARBA00022597"/>
    </source>
</evidence>
<dbReference type="Pfam" id="PF00005">
    <property type="entry name" value="ABC_tran"/>
    <property type="match status" value="2"/>
</dbReference>
<evidence type="ECO:0000256" key="1">
    <source>
        <dbReference type="ARBA" id="ARBA00004202"/>
    </source>
</evidence>
<dbReference type="PROSITE" id="PS50893">
    <property type="entry name" value="ABC_TRANSPORTER_2"/>
    <property type="match status" value="2"/>
</dbReference>
<evidence type="ECO:0000256" key="8">
    <source>
        <dbReference type="ARBA" id="ARBA00022840"/>
    </source>
</evidence>
<dbReference type="SMART" id="SM00382">
    <property type="entry name" value="AAA"/>
    <property type="match status" value="2"/>
</dbReference>
<keyword evidence="7" id="KW-0547">Nucleotide-binding</keyword>
<accession>A0A223E4N5</accession>
<dbReference type="InterPro" id="IPR017871">
    <property type="entry name" value="ABC_transporter-like_CS"/>
</dbReference>
<dbReference type="Proteomes" id="UP000214606">
    <property type="component" value="Chromosome"/>
</dbReference>
<keyword evidence="8 12" id="KW-0067">ATP-binding</keyword>
<evidence type="ECO:0000256" key="4">
    <source>
        <dbReference type="ARBA" id="ARBA00022475"/>
    </source>
</evidence>
<keyword evidence="4" id="KW-1003">Cell membrane</keyword>
<feature type="domain" description="ABC transporter" evidence="11">
    <location>
        <begin position="256"/>
        <end position="500"/>
    </location>
</feature>
<keyword evidence="5" id="KW-0762">Sugar transport</keyword>
<keyword evidence="3" id="KW-0813">Transport</keyword>
<dbReference type="FunFam" id="3.40.50.300:FF:000127">
    <property type="entry name" value="Ribose import ATP-binding protein RbsA"/>
    <property type="match status" value="1"/>
</dbReference>
<dbReference type="RefSeq" id="WP_094245155.1">
    <property type="nucleotide sequence ID" value="NZ_CP017703.1"/>
</dbReference>
<sequence length="501" mass="56072">MSAQLLRMEGISKSFPGVKALSKVRLDLNYGEVLALVGENGDGKSTLMKILSGVYQKDEGEIYLEGNKVEIPNAKAAQEMGISIIHQELNLMPDLTVAQNIFIGREPRTGFNFFLKEKELNEKTAELLEKLNINLNPKETVSDLTVAKQQMVEIAKALSYNAKIIVMDEPTAALTESEIKTLFDLIENLKNKGVGIIYISHRMEELKVISDRITVMRDGQYIDTLYTKDTDMKKVISLMVGRHIQDESRPTTTVSKEAETVLEVKNLSTKNFLKNISFTLKKGEILGFAGLMGAGRTEVARAIFGADKIDEGQIFINGKEVKINKPEDAVKHGIAYLSEDRKRYGLMLEMDVNSNILISSLSNYVNWLTFVNDSKGYVTSEEYVKSLKIKTPSIKQLAKNLSGGNQQKIVIAKWLAKNCDILIFDEPTRGIDVGAKTEIYQLLNELAQQGKSIIMISSELPEILRMSHRIIVMCEGRITGELTNEEASQEKIMDYATRTRS</sequence>
<dbReference type="EMBL" id="CP017703">
    <property type="protein sequence ID" value="ASS90189.1"/>
    <property type="molecule type" value="Genomic_DNA"/>
</dbReference>
<evidence type="ECO:0000256" key="10">
    <source>
        <dbReference type="ARBA" id="ARBA00023136"/>
    </source>
</evidence>
<dbReference type="SUPFAM" id="SSF52540">
    <property type="entry name" value="P-loop containing nucleoside triphosphate hydrolases"/>
    <property type="match status" value="2"/>
</dbReference>
<dbReference type="PROSITE" id="PS00211">
    <property type="entry name" value="ABC_TRANSPORTER_1"/>
    <property type="match status" value="1"/>
</dbReference>
<dbReference type="GO" id="GO:0016887">
    <property type="term" value="F:ATP hydrolysis activity"/>
    <property type="evidence" value="ECO:0007669"/>
    <property type="project" value="InterPro"/>
</dbReference>
<evidence type="ECO:0000256" key="6">
    <source>
        <dbReference type="ARBA" id="ARBA00022737"/>
    </source>
</evidence>
<gene>
    <name evidence="12" type="ORF">AP3564_08080</name>
</gene>
<dbReference type="Gene3D" id="3.40.50.300">
    <property type="entry name" value="P-loop containing nucleotide triphosphate hydrolases"/>
    <property type="match status" value="2"/>
</dbReference>
<reference evidence="12 13" key="1">
    <citation type="submission" date="2016-10" db="EMBL/GenBank/DDBJ databases">
        <title>The whole genome sequencing and assembly of Aeribacillus pallidus KCTC3564 strain.</title>
        <authorList>
            <person name="Lee Y.-J."/>
            <person name="Park M.-K."/>
            <person name="Yi H."/>
            <person name="Bahn Y.-S."/>
            <person name="Kim J.F."/>
            <person name="Lee D.-W."/>
        </authorList>
    </citation>
    <scope>NUCLEOTIDE SEQUENCE [LARGE SCALE GENOMIC DNA]</scope>
    <source>
        <strain evidence="12 13">KCTC3564</strain>
    </source>
</reference>
<dbReference type="InterPro" id="IPR050107">
    <property type="entry name" value="ABC_carbohydrate_import_ATPase"/>
</dbReference>
<dbReference type="CDD" id="cd03215">
    <property type="entry name" value="ABC_Carb_Monos_II"/>
    <property type="match status" value="1"/>
</dbReference>